<dbReference type="PANTHER" id="PTHR30574:SF1">
    <property type="entry name" value="SULPHUR TRANSPORT DOMAIN-CONTAINING PROTEIN"/>
    <property type="match status" value="1"/>
</dbReference>
<keyword evidence="7 8" id="KW-0472">Membrane</keyword>
<evidence type="ECO:0008006" key="11">
    <source>
        <dbReference type="Google" id="ProtNLM"/>
    </source>
</evidence>
<sequence>RTTTIMIVEAIYISSLCGMELFTSPGPRTNIPPPAGGLLIGLAQLFSILTRKALLGASMVYKDVGSLFWRAMPGFEGREKPQSWNSIIFTVGTISGACTLSFVFSPFENLPSLFIPFEHAMIGGFLIVLGSRIAGGCTSGHGISGMSLLSISSVITIGTAMMAGFL</sequence>
<evidence type="ECO:0000256" key="3">
    <source>
        <dbReference type="ARBA" id="ARBA00022475"/>
    </source>
</evidence>
<evidence type="ECO:0000256" key="5">
    <source>
        <dbReference type="ARBA" id="ARBA00022692"/>
    </source>
</evidence>
<keyword evidence="2" id="KW-0813">Transport</keyword>
<dbReference type="Proteomes" id="UP000717696">
    <property type="component" value="Unassembled WGS sequence"/>
</dbReference>
<feature type="non-terminal residue" evidence="9">
    <location>
        <position position="166"/>
    </location>
</feature>
<evidence type="ECO:0000256" key="2">
    <source>
        <dbReference type="ARBA" id="ARBA00022448"/>
    </source>
</evidence>
<keyword evidence="3" id="KW-1003">Cell membrane</keyword>
<evidence type="ECO:0000256" key="6">
    <source>
        <dbReference type="ARBA" id="ARBA00022989"/>
    </source>
</evidence>
<gene>
    <name evidence="9" type="ORF">B0J13DRAFT_418946</name>
</gene>
<evidence type="ECO:0000256" key="7">
    <source>
        <dbReference type="ARBA" id="ARBA00023136"/>
    </source>
</evidence>
<dbReference type="EMBL" id="JAGMUU010000032">
    <property type="protein sequence ID" value="KAH7118173.1"/>
    <property type="molecule type" value="Genomic_DNA"/>
</dbReference>
<dbReference type="AlphaFoldDB" id="A0A9P9IDZ2"/>
<evidence type="ECO:0000256" key="8">
    <source>
        <dbReference type="SAM" id="Phobius"/>
    </source>
</evidence>
<dbReference type="PANTHER" id="PTHR30574">
    <property type="entry name" value="INNER MEMBRANE PROTEIN YEDE"/>
    <property type="match status" value="1"/>
</dbReference>
<dbReference type="OrthoDB" id="10254418at2759"/>
<evidence type="ECO:0000313" key="10">
    <source>
        <dbReference type="Proteomes" id="UP000717696"/>
    </source>
</evidence>
<comment type="subcellular location">
    <subcellularLocation>
        <location evidence="1">Cell inner membrane</location>
        <topology evidence="1">Multi-pass membrane protein</topology>
    </subcellularLocation>
</comment>
<proteinExistence type="predicted"/>
<feature type="transmembrane region" description="Helical" evidence="8">
    <location>
        <begin position="146"/>
        <end position="165"/>
    </location>
</feature>
<keyword evidence="10" id="KW-1185">Reference proteome</keyword>
<keyword evidence="4" id="KW-0997">Cell inner membrane</keyword>
<organism evidence="9 10">
    <name type="scientific">Dactylonectria estremocensis</name>
    <dbReference type="NCBI Taxonomy" id="1079267"/>
    <lineage>
        <taxon>Eukaryota</taxon>
        <taxon>Fungi</taxon>
        <taxon>Dikarya</taxon>
        <taxon>Ascomycota</taxon>
        <taxon>Pezizomycotina</taxon>
        <taxon>Sordariomycetes</taxon>
        <taxon>Hypocreomycetidae</taxon>
        <taxon>Hypocreales</taxon>
        <taxon>Nectriaceae</taxon>
        <taxon>Dactylonectria</taxon>
    </lineage>
</organism>
<dbReference type="Pfam" id="PF04143">
    <property type="entry name" value="Sulf_transp"/>
    <property type="match status" value="1"/>
</dbReference>
<evidence type="ECO:0000313" key="9">
    <source>
        <dbReference type="EMBL" id="KAH7118173.1"/>
    </source>
</evidence>
<dbReference type="GO" id="GO:0005886">
    <property type="term" value="C:plasma membrane"/>
    <property type="evidence" value="ECO:0007669"/>
    <property type="project" value="UniProtKB-SubCell"/>
</dbReference>
<reference evidence="9" key="1">
    <citation type="journal article" date="2021" name="Nat. Commun.">
        <title>Genetic determinants of endophytism in the Arabidopsis root mycobiome.</title>
        <authorList>
            <person name="Mesny F."/>
            <person name="Miyauchi S."/>
            <person name="Thiergart T."/>
            <person name="Pickel B."/>
            <person name="Atanasova L."/>
            <person name="Karlsson M."/>
            <person name="Huettel B."/>
            <person name="Barry K.W."/>
            <person name="Haridas S."/>
            <person name="Chen C."/>
            <person name="Bauer D."/>
            <person name="Andreopoulos W."/>
            <person name="Pangilinan J."/>
            <person name="LaButti K."/>
            <person name="Riley R."/>
            <person name="Lipzen A."/>
            <person name="Clum A."/>
            <person name="Drula E."/>
            <person name="Henrissat B."/>
            <person name="Kohler A."/>
            <person name="Grigoriev I.V."/>
            <person name="Martin F.M."/>
            <person name="Hacquard S."/>
        </authorList>
    </citation>
    <scope>NUCLEOTIDE SEQUENCE</scope>
    <source>
        <strain evidence="9">MPI-CAGE-AT-0021</strain>
    </source>
</reference>
<feature type="non-terminal residue" evidence="9">
    <location>
        <position position="1"/>
    </location>
</feature>
<keyword evidence="6 8" id="KW-1133">Transmembrane helix</keyword>
<evidence type="ECO:0000256" key="4">
    <source>
        <dbReference type="ARBA" id="ARBA00022519"/>
    </source>
</evidence>
<comment type="caution">
    <text evidence="9">The sequence shown here is derived from an EMBL/GenBank/DDBJ whole genome shotgun (WGS) entry which is preliminary data.</text>
</comment>
<name>A0A9P9IDZ2_9HYPO</name>
<feature type="transmembrane region" description="Helical" evidence="8">
    <location>
        <begin position="113"/>
        <end position="134"/>
    </location>
</feature>
<dbReference type="InterPro" id="IPR007272">
    <property type="entry name" value="Sulf_transp_TsuA/YedE"/>
</dbReference>
<protein>
    <recommendedName>
        <fullName evidence="11">Sulphur transport domain-containing protein</fullName>
    </recommendedName>
</protein>
<accession>A0A9P9IDZ2</accession>
<keyword evidence="5 8" id="KW-0812">Transmembrane</keyword>
<evidence type="ECO:0000256" key="1">
    <source>
        <dbReference type="ARBA" id="ARBA00004429"/>
    </source>
</evidence>
<feature type="transmembrane region" description="Helical" evidence="8">
    <location>
        <begin position="87"/>
        <end position="107"/>
    </location>
</feature>